<keyword evidence="4" id="KW-1185">Reference proteome</keyword>
<feature type="region of interest" description="Disordered" evidence="2">
    <location>
        <begin position="294"/>
        <end position="317"/>
    </location>
</feature>
<dbReference type="Proteomes" id="UP001190700">
    <property type="component" value="Unassembled WGS sequence"/>
</dbReference>
<evidence type="ECO:0000256" key="2">
    <source>
        <dbReference type="SAM" id="MobiDB-lite"/>
    </source>
</evidence>
<feature type="region of interest" description="Disordered" evidence="2">
    <location>
        <begin position="166"/>
        <end position="185"/>
    </location>
</feature>
<feature type="compositionally biased region" description="Polar residues" evidence="2">
    <location>
        <begin position="23"/>
        <end position="55"/>
    </location>
</feature>
<feature type="compositionally biased region" description="Basic and acidic residues" evidence="2">
    <location>
        <begin position="250"/>
        <end position="265"/>
    </location>
</feature>
<feature type="compositionally biased region" description="Basic and acidic residues" evidence="2">
    <location>
        <begin position="398"/>
        <end position="412"/>
    </location>
</feature>
<organism evidence="3 4">
    <name type="scientific">Cymbomonas tetramitiformis</name>
    <dbReference type="NCBI Taxonomy" id="36881"/>
    <lineage>
        <taxon>Eukaryota</taxon>
        <taxon>Viridiplantae</taxon>
        <taxon>Chlorophyta</taxon>
        <taxon>Pyramimonadophyceae</taxon>
        <taxon>Pyramimonadales</taxon>
        <taxon>Pyramimonadaceae</taxon>
        <taxon>Cymbomonas</taxon>
    </lineage>
</organism>
<feature type="region of interest" description="Disordered" evidence="2">
    <location>
        <begin position="205"/>
        <end position="275"/>
    </location>
</feature>
<dbReference type="AlphaFoldDB" id="A0AAE0BYA8"/>
<protein>
    <submittedName>
        <fullName evidence="3">Uncharacterized protein</fullName>
    </submittedName>
</protein>
<feature type="region of interest" description="Disordered" evidence="2">
    <location>
        <begin position="1"/>
        <end position="55"/>
    </location>
</feature>
<gene>
    <name evidence="3" type="ORF">CYMTET_46320</name>
</gene>
<accession>A0AAE0BYA8</accession>
<evidence type="ECO:0000313" key="3">
    <source>
        <dbReference type="EMBL" id="KAK3244055.1"/>
    </source>
</evidence>
<evidence type="ECO:0000313" key="4">
    <source>
        <dbReference type="Proteomes" id="UP001190700"/>
    </source>
</evidence>
<feature type="region of interest" description="Disordered" evidence="2">
    <location>
        <begin position="396"/>
        <end position="443"/>
    </location>
</feature>
<reference evidence="3 4" key="1">
    <citation type="journal article" date="2015" name="Genome Biol. Evol.">
        <title>Comparative Genomics of a Bacterivorous Green Alga Reveals Evolutionary Causalities and Consequences of Phago-Mixotrophic Mode of Nutrition.</title>
        <authorList>
            <person name="Burns J.A."/>
            <person name="Paasch A."/>
            <person name="Narechania A."/>
            <person name="Kim E."/>
        </authorList>
    </citation>
    <scope>NUCLEOTIDE SEQUENCE [LARGE SCALE GENOMIC DNA]</scope>
    <source>
        <strain evidence="3 4">PLY_AMNH</strain>
    </source>
</reference>
<comment type="caution">
    <text evidence="3">The sequence shown here is derived from an EMBL/GenBank/DDBJ whole genome shotgun (WGS) entry which is preliminary data.</text>
</comment>
<keyword evidence="1" id="KW-0175">Coiled coil</keyword>
<name>A0AAE0BYA8_9CHLO</name>
<feature type="coiled-coil region" evidence="1">
    <location>
        <begin position="349"/>
        <end position="383"/>
    </location>
</feature>
<proteinExistence type="predicted"/>
<sequence length="443" mass="49173">MPPSPSAGVPEDLHTVNAPNGGDQLSSQLLASQPGLNVSQVEQSKSTTRQDAMQAGSASLTGLDALYETKSRLRQYEILLETQNKQNESLREQFTQAQKQLGDTFTLLQSSQNESSSFLQEIRRLEKEYAELQEELAKSRSLLSAEQAHHQQNEVEEATLREELQQERRDLVASREQSHRDKRTIQDLEEQLKEERSLVAMLQQQLEEGKTQPPTPTATQKNTTDFSESEWEAGSKLTKLVTEGQSSDPVAEKNRGRGLVHELTQRNKTLHGKVQTLEHKLEDALAELGILRESNASSAPVEGSGDGGKPDGESEGGTRVMVADFWEQELFQQGLMPSVAGSNATRVMIESFKSQQDQLQNANVTLTNKVTRLQAANKDLEQTLIKCMKTYYQNKGAADSRRSSGKHVERAASDAGTTTRRQAEEGSFMPFLSSFPSFGSYTE</sequence>
<evidence type="ECO:0000256" key="1">
    <source>
        <dbReference type="SAM" id="Coils"/>
    </source>
</evidence>
<feature type="compositionally biased region" description="Low complexity" evidence="2">
    <location>
        <begin position="426"/>
        <end position="443"/>
    </location>
</feature>
<dbReference type="EMBL" id="LGRX02032352">
    <property type="protein sequence ID" value="KAK3244055.1"/>
    <property type="molecule type" value="Genomic_DNA"/>
</dbReference>